<accession>I4IU57</accession>
<protein>
    <submittedName>
        <fullName evidence="1">Uncharacterized protein</fullName>
    </submittedName>
</protein>
<sequence>MGREIERNGSHDRIMQDIRNKLSSNQILETEKEAHKSLFFTFKITEKTRKNS</sequence>
<proteinExistence type="predicted"/>
<comment type="caution">
    <text evidence="1">The sequence shown here is derived from an EMBL/GenBank/DDBJ whole genome shotgun (WGS) entry which is preliminary data.</text>
</comment>
<dbReference type="EMBL" id="CAIQ01000284">
    <property type="protein sequence ID" value="CCI37831.1"/>
    <property type="molecule type" value="Genomic_DNA"/>
</dbReference>
<name>I4IU57_MICAE</name>
<reference evidence="1 2" key="1">
    <citation type="submission" date="2012-04" db="EMBL/GenBank/DDBJ databases">
        <authorList>
            <person name="Genoscope - CEA"/>
        </authorList>
    </citation>
    <scope>NUCLEOTIDE SEQUENCE [LARGE SCALE GENOMIC DNA]</scope>
    <source>
        <strain evidence="1 2">9701</strain>
    </source>
</reference>
<dbReference type="AlphaFoldDB" id="I4IU57"/>
<evidence type="ECO:0000313" key="1">
    <source>
        <dbReference type="EMBL" id="CCI37831.1"/>
    </source>
</evidence>
<organism evidence="1 2">
    <name type="scientific">Microcystis aeruginosa PCC 9701</name>
    <dbReference type="NCBI Taxonomy" id="721123"/>
    <lineage>
        <taxon>Bacteria</taxon>
        <taxon>Bacillati</taxon>
        <taxon>Cyanobacteriota</taxon>
        <taxon>Cyanophyceae</taxon>
        <taxon>Oscillatoriophycideae</taxon>
        <taxon>Chroococcales</taxon>
        <taxon>Microcystaceae</taxon>
        <taxon>Microcystis</taxon>
    </lineage>
</organism>
<gene>
    <name evidence="1" type="ORF">MICAK_3540007</name>
</gene>
<dbReference type="Proteomes" id="UP000004047">
    <property type="component" value="Unassembled WGS sequence"/>
</dbReference>
<dbReference type="HOGENOM" id="CLU_3081814_0_0_3"/>
<evidence type="ECO:0000313" key="2">
    <source>
        <dbReference type="Proteomes" id="UP000004047"/>
    </source>
</evidence>